<organism evidence="3 4">
    <name type="scientific">Oikopleura dioica</name>
    <name type="common">Tunicate</name>
    <dbReference type="NCBI Taxonomy" id="34765"/>
    <lineage>
        <taxon>Eukaryota</taxon>
        <taxon>Metazoa</taxon>
        <taxon>Chordata</taxon>
        <taxon>Tunicata</taxon>
        <taxon>Appendicularia</taxon>
        <taxon>Copelata</taxon>
        <taxon>Oikopleuridae</taxon>
        <taxon>Oikopleura</taxon>
    </lineage>
</organism>
<evidence type="ECO:0000313" key="4">
    <source>
        <dbReference type="Proteomes" id="UP001158576"/>
    </source>
</evidence>
<keyword evidence="2" id="KW-0472">Membrane</keyword>
<dbReference type="EMBL" id="OU015567">
    <property type="protein sequence ID" value="CAG5110570.1"/>
    <property type="molecule type" value="Genomic_DNA"/>
</dbReference>
<name>A0ABN7T390_OIKDI</name>
<evidence type="ECO:0000313" key="3">
    <source>
        <dbReference type="EMBL" id="CAG5110570.1"/>
    </source>
</evidence>
<evidence type="ECO:0000256" key="2">
    <source>
        <dbReference type="SAM" id="Phobius"/>
    </source>
</evidence>
<sequence length="229" mass="26361">MSTRTSHFTESLVSYEKEKDRVSKNLEAIGFRKSDISKMIDSELQFYITKLVNFEKNQYEQTQTIASMTKTIGDLENQVDTQRLTIASFEENIEVMTTENEYQQSKITQLEEKNEKLTEEAINLQYSKKPNNVAICVPQEEIGLIAAGALDDQKDELETEKPSKMSNKLMLCLKSCFRNRDFHGLKYSIICLVLALSLIVSLIVFIVLLSILYQKVDYLTFRIDNIRSA</sequence>
<proteinExistence type="predicted"/>
<dbReference type="Proteomes" id="UP001158576">
    <property type="component" value="Chromosome 2"/>
</dbReference>
<keyword evidence="2" id="KW-0812">Transmembrane</keyword>
<feature type="transmembrane region" description="Helical" evidence="2">
    <location>
        <begin position="187"/>
        <end position="213"/>
    </location>
</feature>
<keyword evidence="4" id="KW-1185">Reference proteome</keyword>
<feature type="coiled-coil region" evidence="1">
    <location>
        <begin position="72"/>
        <end position="127"/>
    </location>
</feature>
<accession>A0ABN7T390</accession>
<keyword evidence="2" id="KW-1133">Transmembrane helix</keyword>
<reference evidence="3 4" key="1">
    <citation type="submission" date="2021-04" db="EMBL/GenBank/DDBJ databases">
        <authorList>
            <person name="Bliznina A."/>
        </authorList>
    </citation>
    <scope>NUCLEOTIDE SEQUENCE [LARGE SCALE GENOMIC DNA]</scope>
</reference>
<gene>
    <name evidence="3" type="ORF">OKIOD_LOCUS13721</name>
</gene>
<keyword evidence="1" id="KW-0175">Coiled coil</keyword>
<protein>
    <submittedName>
        <fullName evidence="3">Oidioi.mRNA.OKI2018_I69.chr2.g4956.t1.cds</fullName>
    </submittedName>
</protein>
<evidence type="ECO:0000256" key="1">
    <source>
        <dbReference type="SAM" id="Coils"/>
    </source>
</evidence>